<sequence>MRTPAALPHGRAATSHLLRCALPLALLVPCLAWGASPIDATWRTVANNGSLIPSATCAPYVAIPSPSCRVFNSFNQPSVNTSGLVVFRARSKGGGGLGEPQQGVYTRDMGGRNEPIVRIIDRDTAVPQPSNRNTDFQETPAFPRIDANWPTIVTRGIHPPVWQVTNDAGEVVEQVGTNGVYANPFGDLVTGESRLGSVAAFPFFHVPGEPGTAFDIVPGAPAITNHDIIVFKGNYTVGTVSKTGVYYRQLMNAPFPMAGGPSLSPGSGTQPVVLIASSDSYIPGTSIHFGSTAPPSAAEGKVVFLGLDNEEQPTVGGIYLAPIGAPQPALRALVKIGDQVPGERPSAHFTQLGEGLSFDGRMVAFWGAWGAETQPLTLQCPQDGNANLIAYCHQLYPGGHTVQIPVHQGMFVHDVARGRTWAIAKSPNIFSTFLYWNFSGKAPGDSSEEDGELARWRSASFIAVSRLGNRGLAAKGLFHVAFKASTGTLENGAYVNAVDGIYLSSGPVFSLLRAAVITGMPGTVLDPQAVDPATGEALPITTLGIERDGFRGDQLVINASMANEEAGWAGIYLTRMRF</sequence>
<proteinExistence type="predicted"/>
<comment type="caution">
    <text evidence="1">The sequence shown here is derived from an EMBL/GenBank/DDBJ whole genome shotgun (WGS) entry which is preliminary data.</text>
</comment>
<protein>
    <submittedName>
        <fullName evidence="1">Uncharacterized protein</fullName>
    </submittedName>
</protein>
<evidence type="ECO:0000313" key="1">
    <source>
        <dbReference type="EMBL" id="MCP1375808.1"/>
    </source>
</evidence>
<organism evidence="1 2">
    <name type="scientific">Dyella lutea</name>
    <dbReference type="NCBI Taxonomy" id="2950441"/>
    <lineage>
        <taxon>Bacteria</taxon>
        <taxon>Pseudomonadati</taxon>
        <taxon>Pseudomonadota</taxon>
        <taxon>Gammaproteobacteria</taxon>
        <taxon>Lysobacterales</taxon>
        <taxon>Rhodanobacteraceae</taxon>
        <taxon>Dyella</taxon>
    </lineage>
</organism>
<keyword evidence="2" id="KW-1185">Reference proteome</keyword>
<dbReference type="EMBL" id="JAMZEK010000004">
    <property type="protein sequence ID" value="MCP1375808.1"/>
    <property type="molecule type" value="Genomic_DNA"/>
</dbReference>
<reference evidence="1 2" key="1">
    <citation type="submission" date="2022-06" db="EMBL/GenBank/DDBJ databases">
        <title>Dyella sp. Sa strain:Sa Genome sequencing.</title>
        <authorList>
            <person name="Park S."/>
        </authorList>
    </citation>
    <scope>NUCLEOTIDE SEQUENCE [LARGE SCALE GENOMIC DNA]</scope>
    <source>
        <strain evidence="1 2">Sa</strain>
    </source>
</reference>
<dbReference type="RefSeq" id="WP_253568563.1">
    <property type="nucleotide sequence ID" value="NZ_JAMZEK010000004.1"/>
</dbReference>
<evidence type="ECO:0000313" key="2">
    <source>
        <dbReference type="Proteomes" id="UP001204615"/>
    </source>
</evidence>
<gene>
    <name evidence="1" type="ORF">NC595_17300</name>
</gene>
<accession>A0ABT1FH94</accession>
<name>A0ABT1FH94_9GAMM</name>
<dbReference type="Proteomes" id="UP001204615">
    <property type="component" value="Unassembled WGS sequence"/>
</dbReference>